<keyword evidence="1" id="KW-1133">Transmembrane helix</keyword>
<protein>
    <submittedName>
        <fullName evidence="2">Uncharacterized protein</fullName>
    </submittedName>
</protein>
<keyword evidence="1" id="KW-0472">Membrane</keyword>
<keyword evidence="1" id="KW-0812">Transmembrane</keyword>
<feature type="transmembrane region" description="Helical" evidence="1">
    <location>
        <begin position="72"/>
        <end position="90"/>
    </location>
</feature>
<feature type="transmembrane region" description="Helical" evidence="1">
    <location>
        <begin position="102"/>
        <end position="119"/>
    </location>
</feature>
<sequence length="146" mass="16409">VQRVTRLLAVLIAWTIVVWVGRVRNILADDSLTSVDRSWRLVVAGVFLGFAGISIAVMAGWLKQHPVGSTRLVAIFCLWTAAFWAVRWFGMVFGDHDARFKLVHSALALVSVVLALRLHRLDRDAARHMVPRQPPREDRGGPVHDR</sequence>
<evidence type="ECO:0000313" key="2">
    <source>
        <dbReference type="EMBL" id="SVA81890.1"/>
    </source>
</evidence>
<feature type="transmembrane region" description="Helical" evidence="1">
    <location>
        <begin position="39"/>
        <end position="60"/>
    </location>
</feature>
<proteinExistence type="predicted"/>
<feature type="non-terminal residue" evidence="2">
    <location>
        <position position="1"/>
    </location>
</feature>
<feature type="transmembrane region" description="Helical" evidence="1">
    <location>
        <begin position="7"/>
        <end position="27"/>
    </location>
</feature>
<evidence type="ECO:0000256" key="1">
    <source>
        <dbReference type="SAM" id="Phobius"/>
    </source>
</evidence>
<dbReference type="EMBL" id="UINC01019346">
    <property type="protein sequence ID" value="SVA81890.1"/>
    <property type="molecule type" value="Genomic_DNA"/>
</dbReference>
<name>A0A381YY64_9ZZZZ</name>
<organism evidence="2">
    <name type="scientific">marine metagenome</name>
    <dbReference type="NCBI Taxonomy" id="408172"/>
    <lineage>
        <taxon>unclassified sequences</taxon>
        <taxon>metagenomes</taxon>
        <taxon>ecological metagenomes</taxon>
    </lineage>
</organism>
<gene>
    <name evidence="2" type="ORF">METZ01_LOCUS134744</name>
</gene>
<dbReference type="AlphaFoldDB" id="A0A381YY64"/>
<reference evidence="2" key="1">
    <citation type="submission" date="2018-05" db="EMBL/GenBank/DDBJ databases">
        <authorList>
            <person name="Lanie J.A."/>
            <person name="Ng W.-L."/>
            <person name="Kazmierczak K.M."/>
            <person name="Andrzejewski T.M."/>
            <person name="Davidsen T.M."/>
            <person name="Wayne K.J."/>
            <person name="Tettelin H."/>
            <person name="Glass J.I."/>
            <person name="Rusch D."/>
            <person name="Podicherti R."/>
            <person name="Tsui H.-C.T."/>
            <person name="Winkler M.E."/>
        </authorList>
    </citation>
    <scope>NUCLEOTIDE SEQUENCE</scope>
</reference>
<accession>A0A381YY64</accession>